<evidence type="ECO:0000256" key="1">
    <source>
        <dbReference type="SAM" id="Coils"/>
    </source>
</evidence>
<feature type="coiled-coil region" evidence="1">
    <location>
        <begin position="296"/>
        <end position="330"/>
    </location>
</feature>
<name>A0A9P6DI94_9AGAM</name>
<dbReference type="Proteomes" id="UP000886523">
    <property type="component" value="Unassembled WGS sequence"/>
</dbReference>
<accession>A0A9P6DI94</accession>
<dbReference type="EMBL" id="MU129169">
    <property type="protein sequence ID" value="KAF9505176.1"/>
    <property type="molecule type" value="Genomic_DNA"/>
</dbReference>
<feature type="region of interest" description="Disordered" evidence="2">
    <location>
        <begin position="255"/>
        <end position="295"/>
    </location>
</feature>
<evidence type="ECO:0000313" key="4">
    <source>
        <dbReference type="Proteomes" id="UP000886523"/>
    </source>
</evidence>
<keyword evidence="4" id="KW-1185">Reference proteome</keyword>
<proteinExistence type="predicted"/>
<feature type="compositionally biased region" description="Low complexity" evidence="2">
    <location>
        <begin position="268"/>
        <end position="277"/>
    </location>
</feature>
<comment type="caution">
    <text evidence="3">The sequence shown here is derived from an EMBL/GenBank/DDBJ whole genome shotgun (WGS) entry which is preliminary data.</text>
</comment>
<organism evidence="3 4">
    <name type="scientific">Hydnum rufescens UP504</name>
    <dbReference type="NCBI Taxonomy" id="1448309"/>
    <lineage>
        <taxon>Eukaryota</taxon>
        <taxon>Fungi</taxon>
        <taxon>Dikarya</taxon>
        <taxon>Basidiomycota</taxon>
        <taxon>Agaricomycotina</taxon>
        <taxon>Agaricomycetes</taxon>
        <taxon>Cantharellales</taxon>
        <taxon>Hydnaceae</taxon>
        <taxon>Hydnum</taxon>
    </lineage>
</organism>
<dbReference type="AlphaFoldDB" id="A0A9P6DI94"/>
<sequence length="345" mass="38117">MSKWWDSINVDRSVTSTAGRLDVCWFDSVVITPFGPEPTTSAIGYLERRHLGRRVDEEELAEIWEDNAEGSSSFWITGTIPGSEARVEQDTNSAGKHGVLKSVDDTQHGQAVIGRPRSASWFGVRTQREEGAQRRQTAISKLVWSRNTEGGGCPTQAGRDQQVGLEREHRTRRVPKADRLQSVSWFGVRAQNKDGAQRRQAAISKLVWSKNTEQAAHYRSKKPATRGRGFFRCAKSNRCGFWAWSGLDDVAATGPLASDEPPIPPPDLLTSPRLLSQSPPPSPSASQAETREGVRVRRLEAENAALRMELSSLQGKLSQCKDDLSLAEEKYDRLVAGIGRLLAAD</sequence>
<protein>
    <submittedName>
        <fullName evidence="3">Uncharacterized protein</fullName>
    </submittedName>
</protein>
<reference evidence="3" key="1">
    <citation type="journal article" date="2020" name="Nat. Commun.">
        <title>Large-scale genome sequencing of mycorrhizal fungi provides insights into the early evolution of symbiotic traits.</title>
        <authorList>
            <person name="Miyauchi S."/>
            <person name="Kiss E."/>
            <person name="Kuo A."/>
            <person name="Drula E."/>
            <person name="Kohler A."/>
            <person name="Sanchez-Garcia M."/>
            <person name="Morin E."/>
            <person name="Andreopoulos B."/>
            <person name="Barry K.W."/>
            <person name="Bonito G."/>
            <person name="Buee M."/>
            <person name="Carver A."/>
            <person name="Chen C."/>
            <person name="Cichocki N."/>
            <person name="Clum A."/>
            <person name="Culley D."/>
            <person name="Crous P.W."/>
            <person name="Fauchery L."/>
            <person name="Girlanda M."/>
            <person name="Hayes R.D."/>
            <person name="Keri Z."/>
            <person name="LaButti K."/>
            <person name="Lipzen A."/>
            <person name="Lombard V."/>
            <person name="Magnuson J."/>
            <person name="Maillard F."/>
            <person name="Murat C."/>
            <person name="Nolan M."/>
            <person name="Ohm R.A."/>
            <person name="Pangilinan J."/>
            <person name="Pereira M.F."/>
            <person name="Perotto S."/>
            <person name="Peter M."/>
            <person name="Pfister S."/>
            <person name="Riley R."/>
            <person name="Sitrit Y."/>
            <person name="Stielow J.B."/>
            <person name="Szollosi G."/>
            <person name="Zifcakova L."/>
            <person name="Stursova M."/>
            <person name="Spatafora J.W."/>
            <person name="Tedersoo L."/>
            <person name="Vaario L.M."/>
            <person name="Yamada A."/>
            <person name="Yan M."/>
            <person name="Wang P."/>
            <person name="Xu J."/>
            <person name="Bruns T."/>
            <person name="Baldrian P."/>
            <person name="Vilgalys R."/>
            <person name="Dunand C."/>
            <person name="Henrissat B."/>
            <person name="Grigoriev I.V."/>
            <person name="Hibbett D."/>
            <person name="Nagy L.G."/>
            <person name="Martin F.M."/>
        </authorList>
    </citation>
    <scope>NUCLEOTIDE SEQUENCE</scope>
    <source>
        <strain evidence="3">UP504</strain>
    </source>
</reference>
<evidence type="ECO:0000256" key="2">
    <source>
        <dbReference type="SAM" id="MobiDB-lite"/>
    </source>
</evidence>
<evidence type="ECO:0000313" key="3">
    <source>
        <dbReference type="EMBL" id="KAF9505176.1"/>
    </source>
</evidence>
<gene>
    <name evidence="3" type="ORF">BS47DRAFT_1368261</name>
</gene>
<keyword evidence="1" id="KW-0175">Coiled coil</keyword>